<dbReference type="PANTHER" id="PTHR46401:SF2">
    <property type="entry name" value="GLYCOSYLTRANSFERASE WBBK-RELATED"/>
    <property type="match status" value="1"/>
</dbReference>
<dbReference type="CDD" id="cd03801">
    <property type="entry name" value="GT4_PimA-like"/>
    <property type="match status" value="1"/>
</dbReference>
<dbReference type="HOGENOM" id="CLU_009583_14_0_9"/>
<dbReference type="RefSeq" id="WP_015311227.1">
    <property type="nucleotide sequence ID" value="NC_019970.1"/>
</dbReference>
<dbReference type="GO" id="GO:0016757">
    <property type="term" value="F:glycosyltransferase activity"/>
    <property type="evidence" value="ECO:0007669"/>
    <property type="project" value="InterPro"/>
</dbReference>
<sequence>MNIEKNSINNKIMVIGALPPPMHGLSVANEMLIKSDLKNKYEFIVINTAKPIENNGELRFGALLKDVMNIFNFISKLIFCNPRCVYITISQSKFGFLRDSIYIYISKLLSKKVILHLHGAYFRKLYDSESDFFKNVVKKSCNISDDIIVLSSKFKYIFEGIVNESKIKVVSNGIPINYISDNEFIDALRSKQNRDSIRVLYLSNLIKSKGYFDLIQSISYLSKKINIEFIFAGAWSNDKEKNDVMQFIIDNKLETLIEFKGVVKDKEKKDLLLNSDLFILPTYYPNEGQPISIIEAMAAGLPIISTDTGCITDMVIDGYNGFIVEKQKPEEIAEKIMILANKKELLLNMSNNSRKLYLKNNTSDAFIDGLESIFKQYLKR</sequence>
<proteinExistence type="predicted"/>
<evidence type="ECO:0000256" key="1">
    <source>
        <dbReference type="ARBA" id="ARBA00022679"/>
    </source>
</evidence>
<evidence type="ECO:0000259" key="2">
    <source>
        <dbReference type="Pfam" id="PF00534"/>
    </source>
</evidence>
<dbReference type="PANTHER" id="PTHR46401">
    <property type="entry name" value="GLYCOSYLTRANSFERASE WBBK-RELATED"/>
    <property type="match status" value="1"/>
</dbReference>
<dbReference type="InterPro" id="IPR001296">
    <property type="entry name" value="Glyco_trans_1"/>
</dbReference>
<keyword evidence="1 3" id="KW-0808">Transferase</keyword>
<organism evidence="3 4">
    <name type="scientific">Thermoanaerobacterium thermosaccharolyticum M0795</name>
    <dbReference type="NCBI Taxonomy" id="698948"/>
    <lineage>
        <taxon>Bacteria</taxon>
        <taxon>Bacillati</taxon>
        <taxon>Bacillota</taxon>
        <taxon>Clostridia</taxon>
        <taxon>Thermoanaerobacterales</taxon>
        <taxon>Thermoanaerobacteraceae</taxon>
        <taxon>Thermoanaerobacterium</taxon>
    </lineage>
</organism>
<dbReference type="Proteomes" id="UP000010845">
    <property type="component" value="Chromosome"/>
</dbReference>
<dbReference type="AlphaFoldDB" id="L0IJW7"/>
<dbReference type="Pfam" id="PF00534">
    <property type="entry name" value="Glycos_transf_1"/>
    <property type="match status" value="1"/>
</dbReference>
<dbReference type="EMBL" id="CP003066">
    <property type="protein sequence ID" value="AGB18536.1"/>
    <property type="molecule type" value="Genomic_DNA"/>
</dbReference>
<gene>
    <name evidence="3" type="ORF">Thethe_00863</name>
</gene>
<protein>
    <submittedName>
        <fullName evidence="3">Glycosyltransferase</fullName>
    </submittedName>
</protein>
<dbReference type="PATRIC" id="fig|698948.3.peg.854"/>
<dbReference type="Gene3D" id="3.40.50.2000">
    <property type="entry name" value="Glycogen Phosphorylase B"/>
    <property type="match status" value="2"/>
</dbReference>
<reference evidence="3 4" key="1">
    <citation type="submission" date="2012-03" db="EMBL/GenBank/DDBJ databases">
        <title>Complete sequence of chromosome of Thermoanaerobacterium thermosaccharolyticum M0795.</title>
        <authorList>
            <consortium name="US DOE Joint Genome Institute"/>
            <person name="Lucas S."/>
            <person name="Han J."/>
            <person name="Lapidus A."/>
            <person name="Cheng J.-F."/>
            <person name="Goodwin L."/>
            <person name="Pitluck S."/>
            <person name="Peters L."/>
            <person name="Teshima H."/>
            <person name="Detter J.C."/>
            <person name="Han C."/>
            <person name="Tapia R."/>
            <person name="Land M."/>
            <person name="Hauser L."/>
            <person name="Kyrpides N."/>
            <person name="Ivanova N."/>
            <person name="Pagani I."/>
            <person name="Feinberg L."/>
            <person name="Folden J."/>
            <person name="Hogsett D."/>
            <person name="Shaw J."/>
            <person name="Woyke T."/>
        </authorList>
    </citation>
    <scope>NUCLEOTIDE SEQUENCE [LARGE SCALE GENOMIC DNA]</scope>
    <source>
        <strain evidence="3 4">M0795</strain>
    </source>
</reference>
<dbReference type="SUPFAM" id="SSF53756">
    <property type="entry name" value="UDP-Glycosyltransferase/glycogen phosphorylase"/>
    <property type="match status" value="1"/>
</dbReference>
<evidence type="ECO:0000313" key="3">
    <source>
        <dbReference type="EMBL" id="AGB18536.1"/>
    </source>
</evidence>
<dbReference type="KEGG" id="tto:Thethe_00863"/>
<feature type="domain" description="Glycosyl transferase family 1" evidence="2">
    <location>
        <begin position="192"/>
        <end position="355"/>
    </location>
</feature>
<name>L0IJW7_THETR</name>
<evidence type="ECO:0000313" key="4">
    <source>
        <dbReference type="Proteomes" id="UP000010845"/>
    </source>
</evidence>
<accession>L0IJW7</accession>